<evidence type="ECO:0000256" key="3">
    <source>
        <dbReference type="PROSITE-ProRule" id="PRU00284"/>
    </source>
</evidence>
<reference evidence="7 8" key="1">
    <citation type="submission" date="2019-08" db="EMBL/GenBank/DDBJ databases">
        <title>Gluconobacter frateurii HD924 genome.</title>
        <authorList>
            <person name="Liu Y."/>
            <person name="Zhang P."/>
        </authorList>
    </citation>
    <scope>NUCLEOTIDE SEQUENCE [LARGE SCALE GENOMIC DNA]</scope>
    <source>
        <strain evidence="7 8">HD924</strain>
    </source>
</reference>
<evidence type="ECO:0000313" key="7">
    <source>
        <dbReference type="EMBL" id="QEH97165.1"/>
    </source>
</evidence>
<dbReference type="InterPro" id="IPR004090">
    <property type="entry name" value="Chemotax_Me-accpt_rcpt"/>
</dbReference>
<sequence>MLTHIRLPLYFREKLPLLGWIETKAPIRQKLRVIITALLVVSAVQFVVDEVCKRFLVHYAGAQILTQLLGVLLQVILTLVIGSFAIRIIAVPFERITDATEKVADGDFKSRVPYGDRLDDAGRLAKSLLKFIDSSQHQIRAQEEAAQEAHKAAQIQKHLSEESDRIRQVQSKTIEQICAGMEIVNTGDLTFSFPEPFQEKFEDFRVSFNALIANYRSSVEQIADGASVIASGTAEISSAADDLAARTEQQAANLAETATAVSSITATVRDTAQAVQDVRLAASGARDEAVAVTEVMKLANGAMEGIKASSGQVGATIGLMEEMAFQTNLLALNAGIEAARAGEAGAGFSVVATEIRNLAHRSATSAKEIRALISVSGARVSEGVGLVAQANQAISTITANVGRITALVENISSAATDQAESLSGINTRISAMDQATQHNAAMVEETTTASHNLKHEAQQLHKVVGHFTYRSERS</sequence>
<name>A0AAP9ETN6_GLUTH</name>
<dbReference type="InterPro" id="IPR051310">
    <property type="entry name" value="MCP_chemotaxis"/>
</dbReference>
<evidence type="ECO:0000259" key="6">
    <source>
        <dbReference type="PROSITE" id="PS50885"/>
    </source>
</evidence>
<keyword evidence="4" id="KW-0472">Membrane</keyword>
<keyword evidence="4" id="KW-1133">Transmembrane helix</keyword>
<dbReference type="KEGG" id="gti:FXF46_13600"/>
<evidence type="ECO:0000256" key="2">
    <source>
        <dbReference type="ARBA" id="ARBA00029447"/>
    </source>
</evidence>
<evidence type="ECO:0000256" key="4">
    <source>
        <dbReference type="SAM" id="Phobius"/>
    </source>
</evidence>
<dbReference type="GO" id="GO:0004888">
    <property type="term" value="F:transmembrane signaling receptor activity"/>
    <property type="evidence" value="ECO:0007669"/>
    <property type="project" value="InterPro"/>
</dbReference>
<dbReference type="PANTHER" id="PTHR43531:SF11">
    <property type="entry name" value="METHYL-ACCEPTING CHEMOTAXIS PROTEIN 3"/>
    <property type="match status" value="1"/>
</dbReference>
<protein>
    <submittedName>
        <fullName evidence="7">HAMP domain-containing protein</fullName>
    </submittedName>
</protein>
<feature type="domain" description="Methyl-accepting transducer" evidence="5">
    <location>
        <begin position="225"/>
        <end position="454"/>
    </location>
</feature>
<evidence type="ECO:0000259" key="5">
    <source>
        <dbReference type="PROSITE" id="PS50111"/>
    </source>
</evidence>
<dbReference type="GO" id="GO:0007165">
    <property type="term" value="P:signal transduction"/>
    <property type="evidence" value="ECO:0007669"/>
    <property type="project" value="UniProtKB-KW"/>
</dbReference>
<dbReference type="PANTHER" id="PTHR43531">
    <property type="entry name" value="PROTEIN ICFG"/>
    <property type="match status" value="1"/>
</dbReference>
<dbReference type="EMBL" id="CP043043">
    <property type="protein sequence ID" value="QEH97165.1"/>
    <property type="molecule type" value="Genomic_DNA"/>
</dbReference>
<organism evidence="7 8">
    <name type="scientific">Gluconobacter thailandicus</name>
    <dbReference type="NCBI Taxonomy" id="257438"/>
    <lineage>
        <taxon>Bacteria</taxon>
        <taxon>Pseudomonadati</taxon>
        <taxon>Pseudomonadota</taxon>
        <taxon>Alphaproteobacteria</taxon>
        <taxon>Acetobacterales</taxon>
        <taxon>Acetobacteraceae</taxon>
        <taxon>Gluconobacter</taxon>
    </lineage>
</organism>
<keyword evidence="4" id="KW-0812">Transmembrane</keyword>
<accession>A0AAP9ETN6</accession>
<feature type="transmembrane region" description="Helical" evidence="4">
    <location>
        <begin position="68"/>
        <end position="90"/>
    </location>
</feature>
<dbReference type="InterPro" id="IPR003660">
    <property type="entry name" value="HAMP_dom"/>
</dbReference>
<dbReference type="CDD" id="cd06225">
    <property type="entry name" value="HAMP"/>
    <property type="match status" value="1"/>
</dbReference>
<dbReference type="Pfam" id="PF00672">
    <property type="entry name" value="HAMP"/>
    <property type="match status" value="1"/>
</dbReference>
<keyword evidence="3" id="KW-0807">Transducer</keyword>
<dbReference type="PROSITE" id="PS50885">
    <property type="entry name" value="HAMP"/>
    <property type="match status" value="1"/>
</dbReference>
<dbReference type="SMART" id="SM00304">
    <property type="entry name" value="HAMP"/>
    <property type="match status" value="1"/>
</dbReference>
<dbReference type="Pfam" id="PF00015">
    <property type="entry name" value="MCPsignal"/>
    <property type="match status" value="1"/>
</dbReference>
<dbReference type="InterPro" id="IPR004089">
    <property type="entry name" value="MCPsignal_dom"/>
</dbReference>
<proteinExistence type="inferred from homology"/>
<dbReference type="PROSITE" id="PS50111">
    <property type="entry name" value="CHEMOTAXIS_TRANSDUC_2"/>
    <property type="match status" value="1"/>
</dbReference>
<dbReference type="SUPFAM" id="SSF158472">
    <property type="entry name" value="HAMP domain-like"/>
    <property type="match status" value="1"/>
</dbReference>
<dbReference type="SMART" id="SM00283">
    <property type="entry name" value="MA"/>
    <property type="match status" value="1"/>
</dbReference>
<dbReference type="AlphaFoldDB" id="A0AAP9ETN6"/>
<feature type="transmembrane region" description="Helical" evidence="4">
    <location>
        <begin position="31"/>
        <end position="48"/>
    </location>
</feature>
<dbReference type="Proteomes" id="UP000323560">
    <property type="component" value="Chromosome"/>
</dbReference>
<dbReference type="Gene3D" id="1.10.287.950">
    <property type="entry name" value="Methyl-accepting chemotaxis protein"/>
    <property type="match status" value="1"/>
</dbReference>
<evidence type="ECO:0000313" key="8">
    <source>
        <dbReference type="Proteomes" id="UP000323560"/>
    </source>
</evidence>
<dbReference type="SUPFAM" id="SSF58104">
    <property type="entry name" value="Methyl-accepting chemotaxis protein (MCP) signaling domain"/>
    <property type="match status" value="1"/>
</dbReference>
<gene>
    <name evidence="7" type="ORF">FXF46_13600</name>
</gene>
<comment type="similarity">
    <text evidence="2">Belongs to the methyl-accepting chemotaxis (MCP) protein family.</text>
</comment>
<dbReference type="PRINTS" id="PR00260">
    <property type="entry name" value="CHEMTRNSDUCR"/>
</dbReference>
<dbReference type="Gene3D" id="6.10.340.10">
    <property type="match status" value="1"/>
</dbReference>
<dbReference type="GO" id="GO:0016020">
    <property type="term" value="C:membrane"/>
    <property type="evidence" value="ECO:0007669"/>
    <property type="project" value="InterPro"/>
</dbReference>
<dbReference type="GO" id="GO:0006935">
    <property type="term" value="P:chemotaxis"/>
    <property type="evidence" value="ECO:0007669"/>
    <property type="project" value="UniProtKB-KW"/>
</dbReference>
<feature type="domain" description="HAMP" evidence="6">
    <location>
        <begin position="87"/>
        <end position="140"/>
    </location>
</feature>
<evidence type="ECO:0000256" key="1">
    <source>
        <dbReference type="ARBA" id="ARBA00022500"/>
    </source>
</evidence>
<keyword evidence="1" id="KW-0145">Chemotaxis</keyword>